<accession>A0A6C0CY00</accession>
<dbReference type="EMBL" id="MN739514">
    <property type="protein sequence ID" value="QHT09716.1"/>
    <property type="molecule type" value="Genomic_DNA"/>
</dbReference>
<protein>
    <submittedName>
        <fullName evidence="1">Uncharacterized protein</fullName>
    </submittedName>
</protein>
<organism evidence="1">
    <name type="scientific">viral metagenome</name>
    <dbReference type="NCBI Taxonomy" id="1070528"/>
    <lineage>
        <taxon>unclassified sequences</taxon>
        <taxon>metagenomes</taxon>
        <taxon>organismal metagenomes</taxon>
    </lineage>
</organism>
<dbReference type="Pfam" id="PF19168">
    <property type="entry name" value="DUF5850"/>
    <property type="match status" value="1"/>
</dbReference>
<name>A0A6C0CY00_9ZZZZ</name>
<dbReference type="AlphaFoldDB" id="A0A6C0CY00"/>
<sequence length="331" mass="36251">MHIMRYLNIYKKLYLTFTKIKIKFKIFFVSIKYKMLDNKFLVILISLVLAVFALCNMNLNKSPDVYEGLGMLPSFVTKVDVTAAASRSAANKGAFFSVPGTYQAMLSPRFSNIQYGADIRYNMPSYANQAVPHDALSFGDMAKANYSRENFDSSEGVPSCYKGGVPKEFHTGAPLTPAGYADGNYNEVLDAAYSDSSAPEITSMIPVGDMTTINALGETVMPIVYDRYIYANRSNWLRSRGDKIRGDLPIVPCGDGWFRPSVQPNIDLEQGALAVLGGQFNEQGNSLADLVYATSGNSQTAISGINMVNQSNQFTGTTLAGQRDVQISAFP</sequence>
<dbReference type="InterPro" id="IPR043882">
    <property type="entry name" value="DUF5850"/>
</dbReference>
<proteinExistence type="predicted"/>
<reference evidence="1" key="1">
    <citation type="journal article" date="2020" name="Nature">
        <title>Giant virus diversity and host interactions through global metagenomics.</title>
        <authorList>
            <person name="Schulz F."/>
            <person name="Roux S."/>
            <person name="Paez-Espino D."/>
            <person name="Jungbluth S."/>
            <person name="Walsh D.A."/>
            <person name="Denef V.J."/>
            <person name="McMahon K.D."/>
            <person name="Konstantinidis K.T."/>
            <person name="Eloe-Fadrosh E.A."/>
            <person name="Kyrpides N.C."/>
            <person name="Woyke T."/>
        </authorList>
    </citation>
    <scope>NUCLEOTIDE SEQUENCE</scope>
    <source>
        <strain evidence="1">GVMAG-M-3300023174-102</strain>
    </source>
</reference>
<evidence type="ECO:0000313" key="1">
    <source>
        <dbReference type="EMBL" id="QHT09716.1"/>
    </source>
</evidence>